<dbReference type="BioCyc" id="FCF748224-HMP:GTSS-2135-MONOMER"/>
<dbReference type="eggNOG" id="COG4938">
    <property type="taxonomic scope" value="Bacteria"/>
</dbReference>
<dbReference type="RefSeq" id="WP_005945072.1">
    <property type="nucleotide sequence ID" value="NZ_GL538343.1"/>
</dbReference>
<dbReference type="PANTHER" id="PTHR43581">
    <property type="entry name" value="ATP/GTP PHOSPHATASE"/>
    <property type="match status" value="1"/>
</dbReference>
<reference evidence="2 3" key="1">
    <citation type="submission" date="2010-08" db="EMBL/GenBank/DDBJ databases">
        <authorList>
            <person name="Weinstock G."/>
            <person name="Sodergren E."/>
            <person name="Clifton S."/>
            <person name="Fulton L."/>
            <person name="Fulton B."/>
            <person name="Courtney L."/>
            <person name="Fronick C."/>
            <person name="Harrison M."/>
            <person name="Strong C."/>
            <person name="Farmer C."/>
            <person name="Delahaunty K."/>
            <person name="Markovic C."/>
            <person name="Hall O."/>
            <person name="Minx P."/>
            <person name="Tomlinson C."/>
            <person name="Mitreva M."/>
            <person name="Hou S."/>
            <person name="Chen J."/>
            <person name="Wollam A."/>
            <person name="Pepin K.H."/>
            <person name="Johnson M."/>
            <person name="Bhonagiri V."/>
            <person name="Zhang X."/>
            <person name="Suruliraj S."/>
            <person name="Warren W."/>
            <person name="Chinwalla A."/>
            <person name="Mardis E.R."/>
            <person name="Wilson R.K."/>
        </authorList>
    </citation>
    <scope>NUCLEOTIDE SEQUENCE [LARGE SCALE GENOMIC DNA]</scope>
    <source>
        <strain evidence="2 3">KLE1255</strain>
    </source>
</reference>
<evidence type="ECO:0000259" key="1">
    <source>
        <dbReference type="Pfam" id="PF13175"/>
    </source>
</evidence>
<feature type="domain" description="Endonuclease GajA/Old nuclease/RecF-like AAA" evidence="1">
    <location>
        <begin position="1"/>
        <end position="460"/>
    </location>
</feature>
<dbReference type="InterPro" id="IPR041685">
    <property type="entry name" value="AAA_GajA/Old/RecF-like"/>
</dbReference>
<proteinExistence type="predicted"/>
<protein>
    <recommendedName>
        <fullName evidence="1">Endonuclease GajA/Old nuclease/RecF-like AAA domain-containing protein</fullName>
    </recommendedName>
</protein>
<name>E2ZLZ1_9FIRM</name>
<dbReference type="Proteomes" id="UP000006028">
    <property type="component" value="Unassembled WGS sequence"/>
</dbReference>
<dbReference type="STRING" id="748224.HMPREF9436_02702"/>
<dbReference type="SUPFAM" id="SSF52540">
    <property type="entry name" value="P-loop containing nucleoside triphosphate hydrolases"/>
    <property type="match status" value="1"/>
</dbReference>
<sequence length="516" mass="58758">MKSIGIKNLRSLKNVEQIEIKPITILVGRNSSGKSTFLRIFPLLKQTLEAKTAEPILWYGKYVDFGDYDQSKTHNEKEDIELTFGLEIPDVSKISTKSIVFVDDRDKKMEATATFSLKKQVVSSINVSIKDQNFRLNFNSLSEVDSIEVNGNTFNERYFTNYNRGALLPEIVMVSDKNDQMGVSLYRYFINEELLNQIVQYLKRYSNSNTKDRTIAAGIRPELFGSHKEVLKHLTNTTAFPEGMRKNLNKASVDDENIKKINDLIVLASIPTIMSFVCGQITSEFTGVRYSKPLRLNAERYRRIQGLSVNEVDPSGENLEMVLNNLREKEQKAFSQWTKSTIGCEFSTVQKDGHVSILVKDSRTNIKENLVDTGFGYSQILPILLSVWKVNMSENSSVRRFLYGYIGGQSADYYEAIEQPELHLHPALQAKLIDVFSQLASEENGGKIKFVLETHSEAMINRLGYLINKKKLLPEMVNVVIFDKDDTGNTKVSQTKFNEKGQLEKWPIGFFDPDEV</sequence>
<dbReference type="InterPro" id="IPR027417">
    <property type="entry name" value="P-loop_NTPase"/>
</dbReference>
<dbReference type="Gene3D" id="3.40.50.300">
    <property type="entry name" value="P-loop containing nucleotide triphosphate hydrolases"/>
    <property type="match status" value="1"/>
</dbReference>
<dbReference type="PANTHER" id="PTHR43581:SF4">
    <property type="entry name" value="ATP_GTP PHOSPHATASE"/>
    <property type="match status" value="1"/>
</dbReference>
<accession>E2ZLZ1</accession>
<comment type="caution">
    <text evidence="2">The sequence shown here is derived from an EMBL/GenBank/DDBJ whole genome shotgun (WGS) entry which is preliminary data.</text>
</comment>
<dbReference type="HOGENOM" id="CLU_032548_1_1_9"/>
<evidence type="ECO:0000313" key="2">
    <source>
        <dbReference type="EMBL" id="EFQ05810.1"/>
    </source>
</evidence>
<gene>
    <name evidence="2" type="ORF">HMPREF9436_02702</name>
</gene>
<dbReference type="OrthoDB" id="9784297at2"/>
<evidence type="ECO:0000313" key="3">
    <source>
        <dbReference type="Proteomes" id="UP000006028"/>
    </source>
</evidence>
<dbReference type="Pfam" id="PF13175">
    <property type="entry name" value="AAA_15"/>
    <property type="match status" value="1"/>
</dbReference>
<dbReference type="EMBL" id="AECU01000200">
    <property type="protein sequence ID" value="EFQ05810.1"/>
    <property type="molecule type" value="Genomic_DNA"/>
</dbReference>
<organism evidence="2 3">
    <name type="scientific">Faecalibacterium cf. prausnitzii KLE1255</name>
    <dbReference type="NCBI Taxonomy" id="748224"/>
    <lineage>
        <taxon>Bacteria</taxon>
        <taxon>Bacillati</taxon>
        <taxon>Bacillota</taxon>
        <taxon>Clostridia</taxon>
        <taxon>Eubacteriales</taxon>
        <taxon>Oscillospiraceae</taxon>
        <taxon>Faecalibacterium</taxon>
    </lineage>
</organism>
<dbReference type="InterPro" id="IPR051396">
    <property type="entry name" value="Bact_Antivir_Def_Nuclease"/>
</dbReference>
<dbReference type="AlphaFoldDB" id="E2ZLZ1"/>